<dbReference type="Proteomes" id="UP000464178">
    <property type="component" value="Chromosome"/>
</dbReference>
<reference evidence="2 3" key="1">
    <citation type="submission" date="2019-05" db="EMBL/GenBank/DDBJ databases">
        <authorList>
            <consortium name="Science for Life Laboratories"/>
        </authorList>
    </citation>
    <scope>NUCLEOTIDE SEQUENCE [LARGE SCALE GENOMIC DNA]</scope>
    <source>
        <strain evidence="2">Soil9</strain>
    </source>
</reference>
<protein>
    <recommendedName>
        <fullName evidence="4">Ribosomal subunit interface protein</fullName>
    </recommendedName>
</protein>
<organism evidence="2 3">
    <name type="scientific">Gemmata massiliana</name>
    <dbReference type="NCBI Taxonomy" id="1210884"/>
    <lineage>
        <taxon>Bacteria</taxon>
        <taxon>Pseudomonadati</taxon>
        <taxon>Planctomycetota</taxon>
        <taxon>Planctomycetia</taxon>
        <taxon>Gemmatales</taxon>
        <taxon>Gemmataceae</taxon>
        <taxon>Gemmata</taxon>
    </lineage>
</organism>
<dbReference type="GO" id="GO:0005840">
    <property type="term" value="C:ribosome"/>
    <property type="evidence" value="ECO:0007669"/>
    <property type="project" value="UniProtKB-KW"/>
</dbReference>
<dbReference type="InterPro" id="IPR036567">
    <property type="entry name" value="RHF-like"/>
</dbReference>
<dbReference type="NCBIfam" id="TIGR00741">
    <property type="entry name" value="yfiA"/>
    <property type="match status" value="1"/>
</dbReference>
<name>A0A6P2D5K1_9BACT</name>
<dbReference type="EMBL" id="LR593886">
    <property type="protein sequence ID" value="VTR95374.1"/>
    <property type="molecule type" value="Genomic_DNA"/>
</dbReference>
<dbReference type="SUPFAM" id="SSF69754">
    <property type="entry name" value="Ribosome binding protein Y (YfiA homologue)"/>
    <property type="match status" value="1"/>
</dbReference>
<gene>
    <name evidence="2" type="ORF">SOIL9_23400</name>
</gene>
<evidence type="ECO:0000256" key="1">
    <source>
        <dbReference type="SAM" id="MobiDB-lite"/>
    </source>
</evidence>
<evidence type="ECO:0000313" key="3">
    <source>
        <dbReference type="Proteomes" id="UP000464178"/>
    </source>
</evidence>
<dbReference type="RefSeq" id="WP_162669796.1">
    <property type="nucleotide sequence ID" value="NZ_LR593886.1"/>
</dbReference>
<keyword evidence="3" id="KW-1185">Reference proteome</keyword>
<dbReference type="Pfam" id="PF02482">
    <property type="entry name" value="Ribosomal_S30AE"/>
    <property type="match status" value="1"/>
</dbReference>
<sequence length="114" mass="12923">MQVKVSARHGHLGDDIQSQLKEKGEKLLHFFNRLTMIEVTVDLHKTPSGKLKVEILATAEHKHEFVATDEDGDVLTAFNKAVAHIKQQITHYKEKIQDHRRDPDHGGNNLRGGQ</sequence>
<feature type="compositionally biased region" description="Basic and acidic residues" evidence="1">
    <location>
        <begin position="93"/>
        <end position="105"/>
    </location>
</feature>
<proteinExistence type="predicted"/>
<dbReference type="InterPro" id="IPR003489">
    <property type="entry name" value="RHF/RaiA"/>
</dbReference>
<evidence type="ECO:0008006" key="4">
    <source>
        <dbReference type="Google" id="ProtNLM"/>
    </source>
</evidence>
<dbReference type="AlphaFoldDB" id="A0A6P2D5K1"/>
<keyword evidence="2" id="KW-0689">Ribosomal protein</keyword>
<evidence type="ECO:0000313" key="2">
    <source>
        <dbReference type="EMBL" id="VTR95374.1"/>
    </source>
</evidence>
<feature type="region of interest" description="Disordered" evidence="1">
    <location>
        <begin position="93"/>
        <end position="114"/>
    </location>
</feature>
<accession>A0A6P2D5K1</accession>
<dbReference type="Gene3D" id="3.30.160.100">
    <property type="entry name" value="Ribosome hibernation promotion factor-like"/>
    <property type="match status" value="1"/>
</dbReference>
<dbReference type="KEGG" id="gms:SOIL9_23400"/>
<keyword evidence="2" id="KW-0687">Ribonucleoprotein</keyword>